<accession>A0ABP1BMD4</accession>
<dbReference type="InterPro" id="IPR036291">
    <property type="entry name" value="NAD(P)-bd_dom_sf"/>
</dbReference>
<proteinExistence type="predicted"/>
<sequence>MATVLLPRSSLPLAPRSTVIGPLLASPAPNSLSSGCSGSLPVSSAFFGPLACPTSCRIAHRELSRTTSSSSTTTTTTTSLRWLLDTSPRNNNLQCQHHHHRRRRRQFMISAPLLFIIAEGSNRSSLAKAETGTNSPLMNSSNSSKTVFVAGATGGTGKRIVKELLSKGFQVRAGVRDLQKAKAALPSSDNLEFVLADVTQSVELLAKAIGGVDAVIVATGFRPSFDLLASWKVDNWGTRNVVDACKLNQVKKIVLVSSILVNGAAIGQLLNPVYIILNIFGLTLVAKLQAENYIRKSGIDYTIIRPGGLKNDPPSGNIFLSREDSIYEGAVSRDTVARVAVESVSTPEASYKVVELVEKSDAPAKHVQELFASVS</sequence>
<evidence type="ECO:0000313" key="2">
    <source>
        <dbReference type="EMBL" id="CAK9876958.1"/>
    </source>
</evidence>
<dbReference type="Pfam" id="PF13460">
    <property type="entry name" value="NAD_binding_10"/>
    <property type="match status" value="1"/>
</dbReference>
<reference evidence="2" key="1">
    <citation type="submission" date="2024-03" db="EMBL/GenBank/DDBJ databases">
        <authorList>
            <consortium name="ELIXIR-Norway"/>
            <consortium name="Elixir Norway"/>
        </authorList>
    </citation>
    <scope>NUCLEOTIDE SEQUENCE</scope>
</reference>
<dbReference type="Gene3D" id="3.40.50.720">
    <property type="entry name" value="NAD(P)-binding Rossmann-like Domain"/>
    <property type="match status" value="1"/>
</dbReference>
<evidence type="ECO:0000313" key="3">
    <source>
        <dbReference type="Proteomes" id="UP001497522"/>
    </source>
</evidence>
<feature type="domain" description="NAD(P)-binding" evidence="1">
    <location>
        <begin position="151"/>
        <end position="347"/>
    </location>
</feature>
<dbReference type="EMBL" id="OZ023706">
    <property type="protein sequence ID" value="CAK9876958.1"/>
    <property type="molecule type" value="Genomic_DNA"/>
</dbReference>
<keyword evidence="3" id="KW-1185">Reference proteome</keyword>
<dbReference type="PANTHER" id="PTHR15020:SF11">
    <property type="entry name" value="OS06G0360300 PROTEIN"/>
    <property type="match status" value="1"/>
</dbReference>
<name>A0ABP1BMD4_9BRYO</name>
<protein>
    <recommendedName>
        <fullName evidence="1">NAD(P)-binding domain-containing protein</fullName>
    </recommendedName>
</protein>
<gene>
    <name evidence="2" type="ORF">CSSPJE1EN2_LOCUS19000</name>
</gene>
<organism evidence="2 3">
    <name type="scientific">Sphagnum jensenii</name>
    <dbReference type="NCBI Taxonomy" id="128206"/>
    <lineage>
        <taxon>Eukaryota</taxon>
        <taxon>Viridiplantae</taxon>
        <taxon>Streptophyta</taxon>
        <taxon>Embryophyta</taxon>
        <taxon>Bryophyta</taxon>
        <taxon>Sphagnophytina</taxon>
        <taxon>Sphagnopsida</taxon>
        <taxon>Sphagnales</taxon>
        <taxon>Sphagnaceae</taxon>
        <taxon>Sphagnum</taxon>
    </lineage>
</organism>
<dbReference type="InterPro" id="IPR016040">
    <property type="entry name" value="NAD(P)-bd_dom"/>
</dbReference>
<dbReference type="Proteomes" id="UP001497522">
    <property type="component" value="Chromosome 5"/>
</dbReference>
<evidence type="ECO:0000259" key="1">
    <source>
        <dbReference type="Pfam" id="PF13460"/>
    </source>
</evidence>
<dbReference type="SUPFAM" id="SSF51735">
    <property type="entry name" value="NAD(P)-binding Rossmann-fold domains"/>
    <property type="match status" value="1"/>
</dbReference>
<dbReference type="CDD" id="cd05243">
    <property type="entry name" value="SDR_a5"/>
    <property type="match status" value="1"/>
</dbReference>
<dbReference type="PANTHER" id="PTHR15020">
    <property type="entry name" value="FLAVIN REDUCTASE-RELATED"/>
    <property type="match status" value="1"/>
</dbReference>